<keyword evidence="18" id="KW-1185">Reference proteome</keyword>
<dbReference type="GO" id="GO:0006508">
    <property type="term" value="P:proteolysis"/>
    <property type="evidence" value="ECO:0007669"/>
    <property type="project" value="UniProtKB-KW"/>
</dbReference>
<feature type="transmembrane region" description="Helical" evidence="14">
    <location>
        <begin position="20"/>
        <end position="38"/>
    </location>
</feature>
<evidence type="ECO:0000313" key="17">
    <source>
        <dbReference type="EMBL" id="MCY0148150.1"/>
    </source>
</evidence>
<dbReference type="InterPro" id="IPR008915">
    <property type="entry name" value="Peptidase_M50"/>
</dbReference>
<dbReference type="RefSeq" id="WP_267653729.1">
    <property type="nucleotide sequence ID" value="NZ_JAOVZR010000001.1"/>
</dbReference>
<evidence type="ECO:0000259" key="16">
    <source>
        <dbReference type="PROSITE" id="PS51371"/>
    </source>
</evidence>
<protein>
    <recommendedName>
        <fullName evidence="14">Zinc metalloprotease</fullName>
    </recommendedName>
</protein>
<feature type="transmembrane region" description="Helical" evidence="14">
    <location>
        <begin position="47"/>
        <end position="67"/>
    </location>
</feature>
<evidence type="ECO:0000256" key="3">
    <source>
        <dbReference type="ARBA" id="ARBA00022475"/>
    </source>
</evidence>
<feature type="transmembrane region" description="Helical" evidence="14">
    <location>
        <begin position="140"/>
        <end position="161"/>
    </location>
</feature>
<keyword evidence="6 14" id="KW-0479">Metal-binding</keyword>
<dbReference type="PIRSF" id="PIRSF006404">
    <property type="entry name" value="UCP006404_Pept_M50_CBS"/>
    <property type="match status" value="1"/>
</dbReference>
<dbReference type="Pfam" id="PF00571">
    <property type="entry name" value="CBS"/>
    <property type="match status" value="2"/>
</dbReference>
<gene>
    <name evidence="17" type="ORF">OEG84_10605</name>
</gene>
<dbReference type="GO" id="GO:0008233">
    <property type="term" value="F:peptidase activity"/>
    <property type="evidence" value="ECO:0007669"/>
    <property type="project" value="UniProtKB-KW"/>
</dbReference>
<evidence type="ECO:0000313" key="18">
    <source>
        <dbReference type="Proteomes" id="UP001073227"/>
    </source>
</evidence>
<dbReference type="SUPFAM" id="SSF54631">
    <property type="entry name" value="CBS-domain pair"/>
    <property type="match status" value="1"/>
</dbReference>
<dbReference type="PANTHER" id="PTHR39188">
    <property type="entry name" value="MEMBRANE-ASSOCIATED ZINC METALLOPROTEASE M50B"/>
    <property type="match status" value="1"/>
</dbReference>
<evidence type="ECO:0000256" key="14">
    <source>
        <dbReference type="PIRNR" id="PIRNR006404"/>
    </source>
</evidence>
<keyword evidence="4 14" id="KW-0645">Protease</keyword>
<evidence type="ECO:0000256" key="11">
    <source>
        <dbReference type="ARBA" id="ARBA00023049"/>
    </source>
</evidence>
<evidence type="ECO:0000256" key="8">
    <source>
        <dbReference type="ARBA" id="ARBA00022801"/>
    </source>
</evidence>
<evidence type="ECO:0000256" key="9">
    <source>
        <dbReference type="ARBA" id="ARBA00022833"/>
    </source>
</evidence>
<keyword evidence="13 14" id="KW-0472">Membrane</keyword>
<dbReference type="PROSITE" id="PS51371">
    <property type="entry name" value="CBS"/>
    <property type="match status" value="1"/>
</dbReference>
<dbReference type="InterPro" id="IPR016483">
    <property type="entry name" value="UCP006404_Pept_M50_CBS"/>
</dbReference>
<dbReference type="SMART" id="SM00116">
    <property type="entry name" value="CBS"/>
    <property type="match status" value="1"/>
</dbReference>
<sequence length="381" mass="40898">MFKNAVQLFEIFGFKLRVDPSWLLIAALIVWSLSTSYFPEMLPAQTATFYTTLGIVAMLGMFVSLVLHELAHSVVARAYGLEIGGITLFIFGGVAELGEEPHTPKSEFQIAIAGPLMSLALAGLFYLASGPFIDGDNIGAIGAVLGYLALINLVLAVFNMVPAFPLDGGRVFRAAIWQVTGDVVRATRISSRIGTFFGLFLMVTGAFAVFGGQGIGGVWQILIGFFVINASSGSYQNLLVKNALRGKSARMLMSDLLWTVDADASIAQLVDDVMLRHGVSFVPVLSQGRLFGYVDTAGAGSIDRVEWSTRRVFEVATPAGPDNMVTPDTPLDEVFKRLGAGTRRKLMVADAGKLIGVISLSDLVHYLALQQEIGTPMKTGH</sequence>
<comment type="cofactor">
    <cofactor evidence="14">
        <name>Zn(2+)</name>
        <dbReference type="ChEBI" id="CHEBI:29105"/>
    </cofactor>
    <text evidence="14">Binds 1 zinc ion per subunit.</text>
</comment>
<keyword evidence="7" id="KW-0677">Repeat</keyword>
<comment type="caution">
    <text evidence="17">The sequence shown here is derived from an EMBL/GenBank/DDBJ whole genome shotgun (WGS) entry which is preliminary data.</text>
</comment>
<keyword evidence="12 15" id="KW-0129">CBS domain</keyword>
<dbReference type="Pfam" id="PF02163">
    <property type="entry name" value="Peptidase_M50"/>
    <property type="match status" value="2"/>
</dbReference>
<name>A0ABT3Z8R2_9HYPH</name>
<evidence type="ECO:0000256" key="13">
    <source>
        <dbReference type="ARBA" id="ARBA00023136"/>
    </source>
</evidence>
<evidence type="ECO:0000256" key="5">
    <source>
        <dbReference type="ARBA" id="ARBA00022692"/>
    </source>
</evidence>
<feature type="domain" description="CBS" evidence="16">
    <location>
        <begin position="316"/>
        <end position="373"/>
    </location>
</feature>
<keyword evidence="5 14" id="KW-0812">Transmembrane</keyword>
<evidence type="ECO:0000256" key="10">
    <source>
        <dbReference type="ARBA" id="ARBA00022989"/>
    </source>
</evidence>
<evidence type="ECO:0000256" key="1">
    <source>
        <dbReference type="ARBA" id="ARBA00004651"/>
    </source>
</evidence>
<evidence type="ECO:0000256" key="12">
    <source>
        <dbReference type="ARBA" id="ARBA00023122"/>
    </source>
</evidence>
<comment type="subcellular location">
    <subcellularLocation>
        <location evidence="1 14">Cell membrane</location>
        <topology evidence="1 14">Multi-pass membrane protein</topology>
    </subcellularLocation>
</comment>
<dbReference type="Proteomes" id="UP001073227">
    <property type="component" value="Unassembled WGS sequence"/>
</dbReference>
<dbReference type="InterPro" id="IPR000644">
    <property type="entry name" value="CBS_dom"/>
</dbReference>
<proteinExistence type="inferred from homology"/>
<keyword evidence="8 14" id="KW-0378">Hydrolase</keyword>
<dbReference type="EMBL" id="JAOVZR010000001">
    <property type="protein sequence ID" value="MCY0148150.1"/>
    <property type="molecule type" value="Genomic_DNA"/>
</dbReference>
<feature type="transmembrane region" description="Helical" evidence="14">
    <location>
        <begin position="110"/>
        <end position="128"/>
    </location>
</feature>
<dbReference type="InterPro" id="IPR046342">
    <property type="entry name" value="CBS_dom_sf"/>
</dbReference>
<keyword evidence="3 14" id="KW-1003">Cell membrane</keyword>
<evidence type="ECO:0000256" key="7">
    <source>
        <dbReference type="ARBA" id="ARBA00022737"/>
    </source>
</evidence>
<evidence type="ECO:0000256" key="4">
    <source>
        <dbReference type="ARBA" id="ARBA00022670"/>
    </source>
</evidence>
<evidence type="ECO:0000256" key="2">
    <source>
        <dbReference type="ARBA" id="ARBA00007931"/>
    </source>
</evidence>
<dbReference type="CDD" id="cd06164">
    <property type="entry name" value="S2P-M50_SpoIVFB_CBS"/>
    <property type="match status" value="1"/>
</dbReference>
<keyword evidence="10 14" id="KW-1133">Transmembrane helix</keyword>
<evidence type="ECO:0000256" key="15">
    <source>
        <dbReference type="PROSITE-ProRule" id="PRU00703"/>
    </source>
</evidence>
<reference evidence="17" key="1">
    <citation type="submission" date="2022-10" db="EMBL/GenBank/DDBJ databases">
        <title>Hoeflea sp. G2-23, isolated from marine algae.</title>
        <authorList>
            <person name="Kristyanto S."/>
            <person name="Kim J.M."/>
            <person name="Jeon C.O."/>
        </authorList>
    </citation>
    <scope>NUCLEOTIDE SEQUENCE</scope>
    <source>
        <strain evidence="17">G2-23</strain>
    </source>
</reference>
<comment type="similarity">
    <text evidence="2 14">Belongs to the peptidase M50B family.</text>
</comment>
<organism evidence="17 18">
    <name type="scientific">Hoeflea algicola</name>
    <dbReference type="NCBI Taxonomy" id="2983763"/>
    <lineage>
        <taxon>Bacteria</taxon>
        <taxon>Pseudomonadati</taxon>
        <taxon>Pseudomonadota</taxon>
        <taxon>Alphaproteobacteria</taxon>
        <taxon>Hyphomicrobiales</taxon>
        <taxon>Rhizobiaceae</taxon>
        <taxon>Hoeflea</taxon>
    </lineage>
</organism>
<keyword evidence="11 14" id="KW-0482">Metalloprotease</keyword>
<accession>A0ABT3Z8R2</accession>
<feature type="transmembrane region" description="Helical" evidence="14">
    <location>
        <begin position="79"/>
        <end position="98"/>
    </location>
</feature>
<dbReference type="Gene3D" id="3.10.580.10">
    <property type="entry name" value="CBS-domain"/>
    <property type="match status" value="2"/>
</dbReference>
<evidence type="ECO:0000256" key="6">
    <source>
        <dbReference type="ARBA" id="ARBA00022723"/>
    </source>
</evidence>
<dbReference type="PANTHER" id="PTHR39188:SF3">
    <property type="entry name" value="STAGE IV SPORULATION PROTEIN FB"/>
    <property type="match status" value="1"/>
</dbReference>
<keyword evidence="9 14" id="KW-0862">Zinc</keyword>